<keyword evidence="2" id="KW-0813">Transport</keyword>
<evidence type="ECO:0000313" key="10">
    <source>
        <dbReference type="Proteomes" id="UP000276587"/>
    </source>
</evidence>
<dbReference type="PRINTS" id="PR00421">
    <property type="entry name" value="THIOREDOXIN"/>
</dbReference>
<keyword evidence="6" id="KW-0676">Redox-active center</keyword>
<dbReference type="EMBL" id="RBQF01000034">
    <property type="protein sequence ID" value="RMP14456.1"/>
    <property type="molecule type" value="Genomic_DNA"/>
</dbReference>
<dbReference type="PROSITE" id="PS51352">
    <property type="entry name" value="THIOREDOXIN_2"/>
    <property type="match status" value="1"/>
</dbReference>
<comment type="similarity">
    <text evidence="1">Belongs to the thioredoxin family.</text>
</comment>
<dbReference type="InterPro" id="IPR036249">
    <property type="entry name" value="Thioredoxin-like_sf"/>
</dbReference>
<dbReference type="NCBIfam" id="TIGR01068">
    <property type="entry name" value="thioredoxin"/>
    <property type="match status" value="1"/>
</dbReference>
<name>A0A3M4B7L1_PSEMA</name>
<keyword evidence="10" id="KW-1185">Reference proteome</keyword>
<protein>
    <recommendedName>
        <fullName evidence="7">Thioredoxin</fullName>
    </recommendedName>
</protein>
<evidence type="ECO:0000256" key="1">
    <source>
        <dbReference type="ARBA" id="ARBA00008987"/>
    </source>
</evidence>
<evidence type="ECO:0000256" key="6">
    <source>
        <dbReference type="ARBA" id="ARBA00023284"/>
    </source>
</evidence>
<feature type="domain" description="Thioredoxin" evidence="8">
    <location>
        <begin position="41"/>
        <end position="152"/>
    </location>
</feature>
<dbReference type="PANTHER" id="PTHR45663">
    <property type="entry name" value="GEO12009P1"/>
    <property type="match status" value="1"/>
</dbReference>
<dbReference type="AlphaFoldDB" id="A0A3M4B7L1"/>
<dbReference type="Pfam" id="PF21352">
    <property type="entry name" value="Zn_ribbon_Thio2"/>
    <property type="match status" value="1"/>
</dbReference>
<sequence>MATPKEPIMSEPLVIPCPHCNGLNRIPGERLGDAPKCGRCKQPVLLSKPFELKQGDYASQIKGDLPLLVDVWADWCGPCKSFAPVFEQAAGQLEGKCRLAKLDSEANQQLSAQFGIRSIPSLILFKNGREVARQSGAFPLPQLMSWLRSQGV</sequence>
<dbReference type="GO" id="GO:0046872">
    <property type="term" value="F:metal ion binding"/>
    <property type="evidence" value="ECO:0007669"/>
    <property type="project" value="UniProtKB-KW"/>
</dbReference>
<accession>A0A3M4B7L1</accession>
<dbReference type="GO" id="GO:0015035">
    <property type="term" value="F:protein-disulfide reductase activity"/>
    <property type="evidence" value="ECO:0007669"/>
    <property type="project" value="UniProtKB-UniRule"/>
</dbReference>
<dbReference type="NCBIfam" id="NF008229">
    <property type="entry name" value="PRK10996.1"/>
    <property type="match status" value="1"/>
</dbReference>
<proteinExistence type="inferred from homology"/>
<evidence type="ECO:0000256" key="4">
    <source>
        <dbReference type="ARBA" id="ARBA00022982"/>
    </source>
</evidence>
<keyword evidence="3" id="KW-0479">Metal-binding</keyword>
<reference evidence="9 10" key="1">
    <citation type="submission" date="2018-08" db="EMBL/GenBank/DDBJ databases">
        <title>Recombination of ecologically and evolutionarily significant loci maintains genetic cohesion in the Pseudomonas syringae species complex.</title>
        <authorList>
            <person name="Dillon M."/>
            <person name="Thakur S."/>
            <person name="Almeida R.N.D."/>
            <person name="Weir B.S."/>
            <person name="Guttman D.S."/>
        </authorList>
    </citation>
    <scope>NUCLEOTIDE SEQUENCE [LARGE SCALE GENOMIC DNA]</scope>
    <source>
        <strain evidence="9 10">ICMP 3555</strain>
    </source>
</reference>
<evidence type="ECO:0000259" key="8">
    <source>
        <dbReference type="PROSITE" id="PS51352"/>
    </source>
</evidence>
<dbReference type="Gene3D" id="3.40.30.10">
    <property type="entry name" value="Glutaredoxin"/>
    <property type="match status" value="1"/>
</dbReference>
<evidence type="ECO:0000256" key="3">
    <source>
        <dbReference type="ARBA" id="ARBA00022723"/>
    </source>
</evidence>
<dbReference type="PANTHER" id="PTHR45663:SF11">
    <property type="entry name" value="GEO12009P1"/>
    <property type="match status" value="1"/>
</dbReference>
<comment type="caution">
    <text evidence="9">The sequence shown here is derived from an EMBL/GenBank/DDBJ whole genome shotgun (WGS) entry which is preliminary data.</text>
</comment>
<dbReference type="InterPro" id="IPR017937">
    <property type="entry name" value="Thioredoxin_CS"/>
</dbReference>
<evidence type="ECO:0000313" key="9">
    <source>
        <dbReference type="EMBL" id="RMP14456.1"/>
    </source>
</evidence>
<evidence type="ECO:0000256" key="7">
    <source>
        <dbReference type="NCBIfam" id="TIGR01068"/>
    </source>
</evidence>
<gene>
    <name evidence="9" type="ORF">ALQ29_04220</name>
</gene>
<dbReference type="SUPFAM" id="SSF52833">
    <property type="entry name" value="Thioredoxin-like"/>
    <property type="match status" value="1"/>
</dbReference>
<dbReference type="Gene3D" id="2.30.30.380">
    <property type="entry name" value="Zn-finger domain of Sec23/24"/>
    <property type="match status" value="1"/>
</dbReference>
<dbReference type="Proteomes" id="UP000276587">
    <property type="component" value="Unassembled WGS sequence"/>
</dbReference>
<dbReference type="PROSITE" id="PS00194">
    <property type="entry name" value="THIOREDOXIN_1"/>
    <property type="match status" value="1"/>
</dbReference>
<keyword evidence="4" id="KW-0249">Electron transport</keyword>
<dbReference type="InterPro" id="IPR005746">
    <property type="entry name" value="Thioredoxin"/>
</dbReference>
<dbReference type="InterPro" id="IPR049299">
    <property type="entry name" value="Thio2_N"/>
</dbReference>
<dbReference type="CDD" id="cd02947">
    <property type="entry name" value="TRX_family"/>
    <property type="match status" value="1"/>
</dbReference>
<dbReference type="InterPro" id="IPR013766">
    <property type="entry name" value="Thioredoxin_domain"/>
</dbReference>
<evidence type="ECO:0000256" key="5">
    <source>
        <dbReference type="ARBA" id="ARBA00023157"/>
    </source>
</evidence>
<organism evidence="9 10">
    <name type="scientific">Pseudomonas marginalis pv. marginalis</name>
    <dbReference type="NCBI Taxonomy" id="97473"/>
    <lineage>
        <taxon>Bacteria</taxon>
        <taxon>Pseudomonadati</taxon>
        <taxon>Pseudomonadota</taxon>
        <taxon>Gammaproteobacteria</taxon>
        <taxon>Pseudomonadales</taxon>
        <taxon>Pseudomonadaceae</taxon>
        <taxon>Pseudomonas</taxon>
    </lineage>
</organism>
<keyword evidence="5" id="KW-1015">Disulfide bond</keyword>
<evidence type="ECO:0000256" key="2">
    <source>
        <dbReference type="ARBA" id="ARBA00022448"/>
    </source>
</evidence>
<dbReference type="Pfam" id="PF00085">
    <property type="entry name" value="Thioredoxin"/>
    <property type="match status" value="1"/>
</dbReference>
<dbReference type="GO" id="GO:0005737">
    <property type="term" value="C:cytoplasm"/>
    <property type="evidence" value="ECO:0007669"/>
    <property type="project" value="TreeGrafter"/>
</dbReference>